<proteinExistence type="predicted"/>
<protein>
    <recommendedName>
        <fullName evidence="4">Cxxc_20_cxxc protein</fullName>
    </recommendedName>
</protein>
<dbReference type="Proteomes" id="UP001597062">
    <property type="component" value="Unassembled WGS sequence"/>
</dbReference>
<evidence type="ECO:0008006" key="4">
    <source>
        <dbReference type="Google" id="ProtNLM"/>
    </source>
</evidence>
<evidence type="ECO:0000313" key="2">
    <source>
        <dbReference type="EMBL" id="MFD0992013.1"/>
    </source>
</evidence>
<organism evidence="2 3">
    <name type="scientific">Tenacibaculum geojense</name>
    <dbReference type="NCBI Taxonomy" id="915352"/>
    <lineage>
        <taxon>Bacteria</taxon>
        <taxon>Pseudomonadati</taxon>
        <taxon>Bacteroidota</taxon>
        <taxon>Flavobacteriia</taxon>
        <taxon>Flavobacteriales</taxon>
        <taxon>Flavobacteriaceae</taxon>
        <taxon>Tenacibaculum</taxon>
    </lineage>
</organism>
<dbReference type="RefSeq" id="WP_386104875.1">
    <property type="nucleotide sequence ID" value="NZ_JBHTJR010000016.1"/>
</dbReference>
<evidence type="ECO:0000256" key="1">
    <source>
        <dbReference type="SAM" id="Phobius"/>
    </source>
</evidence>
<keyword evidence="1" id="KW-0812">Transmembrane</keyword>
<evidence type="ECO:0000313" key="3">
    <source>
        <dbReference type="Proteomes" id="UP001597062"/>
    </source>
</evidence>
<gene>
    <name evidence="2" type="ORF">ACFQ1U_02235</name>
</gene>
<keyword evidence="3" id="KW-1185">Reference proteome</keyword>
<accession>A0ABW3JR07</accession>
<keyword evidence="1" id="KW-1133">Transmembrane helix</keyword>
<comment type="caution">
    <text evidence="2">The sequence shown here is derived from an EMBL/GenBank/DDBJ whole genome shotgun (WGS) entry which is preliminary data.</text>
</comment>
<name>A0ABW3JR07_9FLAO</name>
<sequence>MKLTTHCSSCKKDIRIKSNASTRPDLQMEKGDEFNVNCQHCGKMEKKHVNDIKAEQNNIIILIGILTGIISAIVFWNMFGAIGTVSGLIPVLFWYQQMDATKGFNSYMIRRK</sequence>
<feature type="transmembrane region" description="Helical" evidence="1">
    <location>
        <begin position="59"/>
        <end position="92"/>
    </location>
</feature>
<keyword evidence="1" id="KW-0472">Membrane</keyword>
<dbReference type="EMBL" id="JBHTJR010000016">
    <property type="protein sequence ID" value="MFD0992013.1"/>
    <property type="molecule type" value="Genomic_DNA"/>
</dbReference>
<reference evidence="3" key="1">
    <citation type="journal article" date="2019" name="Int. J. Syst. Evol. Microbiol.">
        <title>The Global Catalogue of Microorganisms (GCM) 10K type strain sequencing project: providing services to taxonomists for standard genome sequencing and annotation.</title>
        <authorList>
            <consortium name="The Broad Institute Genomics Platform"/>
            <consortium name="The Broad Institute Genome Sequencing Center for Infectious Disease"/>
            <person name="Wu L."/>
            <person name="Ma J."/>
        </authorList>
    </citation>
    <scope>NUCLEOTIDE SEQUENCE [LARGE SCALE GENOMIC DNA]</scope>
    <source>
        <strain evidence="3">CCUG 60527</strain>
    </source>
</reference>